<reference evidence="4" key="1">
    <citation type="submission" date="2024-02" db="EMBL/GenBank/DDBJ databases">
        <authorList>
            <consortium name="ELIXIR-Norway"/>
            <consortium name="Elixir Norway"/>
        </authorList>
    </citation>
    <scope>NUCLEOTIDE SEQUENCE</scope>
</reference>
<feature type="transmembrane region" description="Helical" evidence="2">
    <location>
        <begin position="467"/>
        <end position="486"/>
    </location>
</feature>
<keyword evidence="2" id="KW-1133">Transmembrane helix</keyword>
<evidence type="ECO:0000313" key="4">
    <source>
        <dbReference type="EMBL" id="CAK9254274.1"/>
    </source>
</evidence>
<accession>A0ABP0VIN4</accession>
<gene>
    <name evidence="4" type="ORF">CSSPJE1EN1_LOCUS29652</name>
</gene>
<feature type="domain" description="Lcl C-terminal" evidence="3">
    <location>
        <begin position="171"/>
        <end position="283"/>
    </location>
</feature>
<sequence>MLRLPGTGQTQKFTTTFGEDADHTIDPPYFINNGDGTVTDTVTGLMWQQTDGGEMTVQNAEQYPGTLTLGGHTDWRLPNAHELFSIQNLQHVNPSLDSVFFTTNAQYWWSSEKQINDTINTWCTNAGGGIGNKPDTETVSAGGTKNYHVRAVRYIHAPVLLQEHFVDNGDGTITDSLTDLIWQKAPSSDTLTWENALTYSDTLTLSSDTDWRLPNIKELQSISDETLTAPSLNSIFQATNPMAQYWASTSLPNFPTKAWYLDTHFGITTYGEKTVRLSVRCVRSNTPKISTGISAVNIESPKVYPNPFTDHVNIENKPTNAHYELSNMLGEVVYYGADIESQNFSVIQCSVFTLTHSLSLGLAAARYIVPDPRIIEPLIAFSILVTALENLFHQRVNEWRLIIIFIFGLVHGMGFAGALKDVGIDTSHFISSLLFFNIGVELGQVTIILAAYFLVSRWWGERDWYKARVVYPASSIIACVALYWAIERILA</sequence>
<evidence type="ECO:0000256" key="1">
    <source>
        <dbReference type="SAM" id="MobiDB-lite"/>
    </source>
</evidence>
<keyword evidence="2" id="KW-0812">Transmembrane</keyword>
<dbReference type="EMBL" id="CAXAQS010001004">
    <property type="protein sequence ID" value="CAK9254274.1"/>
    <property type="molecule type" value="Genomic_DNA"/>
</dbReference>
<dbReference type="PANTHER" id="PTHR35812:SF1">
    <property type="entry name" value="LIPOPROTEIN"/>
    <property type="match status" value="1"/>
</dbReference>
<name>A0ABP0VIN4_9BRYO</name>
<comment type="caution">
    <text evidence="4">The sequence shown here is derived from an EMBL/GenBank/DDBJ whole genome shotgun (WGS) entry which is preliminary data.</text>
</comment>
<organism evidence="4 5">
    <name type="scientific">Sphagnum jensenii</name>
    <dbReference type="NCBI Taxonomy" id="128206"/>
    <lineage>
        <taxon>Eukaryota</taxon>
        <taxon>Viridiplantae</taxon>
        <taxon>Streptophyta</taxon>
        <taxon>Embryophyta</taxon>
        <taxon>Bryophyta</taxon>
        <taxon>Sphagnophytina</taxon>
        <taxon>Sphagnopsida</taxon>
        <taxon>Sphagnales</taxon>
        <taxon>Sphagnaceae</taxon>
        <taxon>Sphagnum</taxon>
    </lineage>
</organism>
<keyword evidence="5" id="KW-1185">Reference proteome</keyword>
<evidence type="ECO:0000256" key="2">
    <source>
        <dbReference type="SAM" id="Phobius"/>
    </source>
</evidence>
<proteinExistence type="predicted"/>
<feature type="transmembrane region" description="Helical" evidence="2">
    <location>
        <begin position="430"/>
        <end position="455"/>
    </location>
</feature>
<dbReference type="Pfam" id="PF07603">
    <property type="entry name" value="Lcl_C"/>
    <property type="match status" value="2"/>
</dbReference>
<feature type="transmembrane region" description="Helical" evidence="2">
    <location>
        <begin position="374"/>
        <end position="392"/>
    </location>
</feature>
<protein>
    <recommendedName>
        <fullName evidence="3">Lcl C-terminal domain-containing protein</fullName>
    </recommendedName>
</protein>
<dbReference type="PANTHER" id="PTHR35812">
    <property type="entry name" value="LIPOPROTEIN"/>
    <property type="match status" value="1"/>
</dbReference>
<evidence type="ECO:0000259" key="3">
    <source>
        <dbReference type="Pfam" id="PF07603"/>
    </source>
</evidence>
<dbReference type="InterPro" id="IPR032809">
    <property type="entry name" value="Put_HupE_UreJ"/>
</dbReference>
<feature type="region of interest" description="Disordered" evidence="1">
    <location>
        <begin position="1"/>
        <end position="20"/>
    </location>
</feature>
<dbReference type="Pfam" id="PF13795">
    <property type="entry name" value="HupE_UreJ_2"/>
    <property type="match status" value="1"/>
</dbReference>
<feature type="transmembrane region" description="Helical" evidence="2">
    <location>
        <begin position="399"/>
        <end position="418"/>
    </location>
</feature>
<feature type="domain" description="Lcl C-terminal" evidence="3">
    <location>
        <begin position="36"/>
        <end position="153"/>
    </location>
</feature>
<evidence type="ECO:0000313" key="5">
    <source>
        <dbReference type="Proteomes" id="UP001497444"/>
    </source>
</evidence>
<dbReference type="InterPro" id="IPR011460">
    <property type="entry name" value="Lcl_C"/>
</dbReference>
<dbReference type="Proteomes" id="UP001497444">
    <property type="component" value="Unassembled WGS sequence"/>
</dbReference>
<keyword evidence="2" id="KW-0472">Membrane</keyword>
<feature type="compositionally biased region" description="Low complexity" evidence="1">
    <location>
        <begin position="1"/>
        <end position="18"/>
    </location>
</feature>